<dbReference type="GO" id="GO:0006355">
    <property type="term" value="P:regulation of DNA-templated transcription"/>
    <property type="evidence" value="ECO:0007669"/>
    <property type="project" value="InterPro"/>
</dbReference>
<comment type="caution">
    <text evidence="2">The sequence shown here is derived from an EMBL/GenBank/DDBJ whole genome shotgun (WGS) entry which is preliminary data.</text>
</comment>
<keyword evidence="3" id="KW-1185">Reference proteome</keyword>
<dbReference type="GO" id="GO:0003677">
    <property type="term" value="F:DNA binding"/>
    <property type="evidence" value="ECO:0007669"/>
    <property type="project" value="InterPro"/>
</dbReference>
<dbReference type="CDD" id="cd04780">
    <property type="entry name" value="HTH_MerR-like_sg5"/>
    <property type="match status" value="1"/>
</dbReference>
<dbReference type="Proteomes" id="UP000075359">
    <property type="component" value="Unassembled WGS sequence"/>
</dbReference>
<dbReference type="InterPro" id="IPR009061">
    <property type="entry name" value="DNA-bd_dom_put_sf"/>
</dbReference>
<dbReference type="Pfam" id="PF13411">
    <property type="entry name" value="MerR_1"/>
    <property type="match status" value="1"/>
</dbReference>
<dbReference type="RefSeq" id="WP_067328351.1">
    <property type="nucleotide sequence ID" value="NZ_LNKT01000001.1"/>
</dbReference>
<dbReference type="Gene3D" id="1.10.1660.10">
    <property type="match status" value="1"/>
</dbReference>
<organism evidence="2 3">
    <name type="scientific">Sulfurovum riftiae</name>
    <dbReference type="NCBI Taxonomy" id="1630136"/>
    <lineage>
        <taxon>Bacteria</taxon>
        <taxon>Pseudomonadati</taxon>
        <taxon>Campylobacterota</taxon>
        <taxon>Epsilonproteobacteria</taxon>
        <taxon>Campylobacterales</taxon>
        <taxon>Sulfurovaceae</taxon>
        <taxon>Sulfurovum</taxon>
    </lineage>
</organism>
<evidence type="ECO:0000259" key="1">
    <source>
        <dbReference type="PROSITE" id="PS50937"/>
    </source>
</evidence>
<dbReference type="InterPro" id="IPR000551">
    <property type="entry name" value="MerR-type_HTH_dom"/>
</dbReference>
<gene>
    <name evidence="2" type="ORF">AS592_10215</name>
</gene>
<sequence>MEYKISELVKKTGVPKSTILYYIREGLLPQAHKLKPNVHRYSDEHLELIRYISYMKENFNTGNEQLKGILQNRNQSFSSSSSMITPLMNTLSGISPDETHYTKEAFMRTFDVEAELLETLIEDGILIPLGENDFTEKEASIVNLVKHFMETGIEYDILKQYVFHAKSLSMLEHKMQTQLCAVRNDENFSTLWKIVFETLFTAKEYIFNRETYRAFFASLQNELK</sequence>
<dbReference type="AlphaFoldDB" id="A0A151CIW6"/>
<name>A0A151CIW6_9BACT</name>
<dbReference type="EMBL" id="LNKT01000001">
    <property type="protein sequence ID" value="KYJ87478.1"/>
    <property type="molecule type" value="Genomic_DNA"/>
</dbReference>
<dbReference type="SMART" id="SM00422">
    <property type="entry name" value="HTH_MERR"/>
    <property type="match status" value="1"/>
</dbReference>
<dbReference type="OrthoDB" id="9792348at2"/>
<feature type="domain" description="HTH merR-type" evidence="1">
    <location>
        <begin position="1"/>
        <end position="57"/>
    </location>
</feature>
<proteinExistence type="predicted"/>
<dbReference type="SUPFAM" id="SSF46955">
    <property type="entry name" value="Putative DNA-binding domain"/>
    <property type="match status" value="1"/>
</dbReference>
<protein>
    <submittedName>
        <fullName evidence="2">MerR family transcriptional regulator</fullName>
    </submittedName>
</protein>
<evidence type="ECO:0000313" key="2">
    <source>
        <dbReference type="EMBL" id="KYJ87478.1"/>
    </source>
</evidence>
<dbReference type="STRING" id="1630136.AS592_10215"/>
<reference evidence="2 3" key="1">
    <citation type="submission" date="2015-11" db="EMBL/GenBank/DDBJ databases">
        <title>Draft genome of Sulfurovum riftiae 1812E, a member of the Epsilonproteobacteria isolated from the tube of the deep-sea hydrothermal vent tubewom Riftia pachyptila.</title>
        <authorList>
            <person name="Vetriani C."/>
            <person name="Giovannelli D."/>
        </authorList>
    </citation>
    <scope>NUCLEOTIDE SEQUENCE [LARGE SCALE GENOMIC DNA]</scope>
    <source>
        <strain evidence="2 3">1812E</strain>
    </source>
</reference>
<dbReference type="PROSITE" id="PS50937">
    <property type="entry name" value="HTH_MERR_2"/>
    <property type="match status" value="1"/>
</dbReference>
<accession>A0A151CIW6</accession>
<evidence type="ECO:0000313" key="3">
    <source>
        <dbReference type="Proteomes" id="UP000075359"/>
    </source>
</evidence>